<reference evidence="1 2" key="1">
    <citation type="submission" date="2022-01" db="EMBL/GenBank/DDBJ databases">
        <authorList>
            <person name="Won M."/>
            <person name="Kim S.-J."/>
            <person name="Kwon S.-W."/>
        </authorList>
    </citation>
    <scope>NUCLEOTIDE SEQUENCE [LARGE SCALE GENOMIC DNA]</scope>
    <source>
        <strain evidence="1 2">KCTC 23505</strain>
    </source>
</reference>
<evidence type="ECO:0000313" key="2">
    <source>
        <dbReference type="Proteomes" id="UP001521209"/>
    </source>
</evidence>
<accession>A0ABS9E0E5</accession>
<evidence type="ECO:0000313" key="1">
    <source>
        <dbReference type="EMBL" id="MCF3948499.1"/>
    </source>
</evidence>
<organism evidence="1 2">
    <name type="scientific">Acidiphilium iwatense</name>
    <dbReference type="NCBI Taxonomy" id="768198"/>
    <lineage>
        <taxon>Bacteria</taxon>
        <taxon>Pseudomonadati</taxon>
        <taxon>Pseudomonadota</taxon>
        <taxon>Alphaproteobacteria</taxon>
        <taxon>Acetobacterales</taxon>
        <taxon>Acidocellaceae</taxon>
        <taxon>Acidiphilium</taxon>
    </lineage>
</organism>
<dbReference type="RefSeq" id="WP_235705781.1">
    <property type="nucleotide sequence ID" value="NZ_JAKGBZ010000056.1"/>
</dbReference>
<protein>
    <recommendedName>
        <fullName evidence="3">Secreted protein</fullName>
    </recommendedName>
</protein>
<dbReference type="InterPro" id="IPR053855">
    <property type="entry name" value="DUF6931"/>
</dbReference>
<dbReference type="Pfam" id="PF22011">
    <property type="entry name" value="DUF6931"/>
    <property type="match status" value="1"/>
</dbReference>
<sequence>MDAAAMDKLGGADRDEVVARATLGPEARAAGADAATVPGLIAALAGGGFLVEAARCFAHALPKREAVWWAAMCALNTAPANLPELDRAAREAAETWVRTQTEEARRQAMALAEQVGFQSPEAWTAVGAFWSGPSIAPESMPANPPAPHLTGVAVAGAVILASVRGDPSRRLVRLERFLNSAREIAQGGGGRLAQEAAS</sequence>
<proteinExistence type="predicted"/>
<dbReference type="EMBL" id="JAKGBZ010000056">
    <property type="protein sequence ID" value="MCF3948499.1"/>
    <property type="molecule type" value="Genomic_DNA"/>
</dbReference>
<dbReference type="Proteomes" id="UP001521209">
    <property type="component" value="Unassembled WGS sequence"/>
</dbReference>
<comment type="caution">
    <text evidence="1">The sequence shown here is derived from an EMBL/GenBank/DDBJ whole genome shotgun (WGS) entry which is preliminary data.</text>
</comment>
<name>A0ABS9E0E5_9PROT</name>
<keyword evidence="2" id="KW-1185">Reference proteome</keyword>
<gene>
    <name evidence="1" type="ORF">L2A60_17665</name>
</gene>
<evidence type="ECO:0008006" key="3">
    <source>
        <dbReference type="Google" id="ProtNLM"/>
    </source>
</evidence>